<dbReference type="SUPFAM" id="SSF81383">
    <property type="entry name" value="F-box domain"/>
    <property type="match status" value="1"/>
</dbReference>
<name>A0AAP0GPL8_9ASTR</name>
<keyword evidence="3" id="KW-1185">Reference proteome</keyword>
<evidence type="ECO:0000259" key="1">
    <source>
        <dbReference type="PROSITE" id="PS50181"/>
    </source>
</evidence>
<dbReference type="SMART" id="SM00256">
    <property type="entry name" value="FBOX"/>
    <property type="match status" value="1"/>
</dbReference>
<dbReference type="InterPro" id="IPR036047">
    <property type="entry name" value="F-box-like_dom_sf"/>
</dbReference>
<dbReference type="PANTHER" id="PTHR31672:SF10">
    <property type="entry name" value="F-BOX DOMAIN-CONTAINING PROTEIN"/>
    <property type="match status" value="1"/>
</dbReference>
<dbReference type="NCBIfam" id="TIGR01640">
    <property type="entry name" value="F_box_assoc_1"/>
    <property type="match status" value="1"/>
</dbReference>
<protein>
    <recommendedName>
        <fullName evidence="1">F-box domain-containing protein</fullName>
    </recommendedName>
</protein>
<dbReference type="InterPro" id="IPR050796">
    <property type="entry name" value="SCF_F-box_component"/>
</dbReference>
<dbReference type="InterPro" id="IPR001810">
    <property type="entry name" value="F-box_dom"/>
</dbReference>
<organism evidence="2 3">
    <name type="scientific">Deinandra increscens subsp. villosa</name>
    <dbReference type="NCBI Taxonomy" id="3103831"/>
    <lineage>
        <taxon>Eukaryota</taxon>
        <taxon>Viridiplantae</taxon>
        <taxon>Streptophyta</taxon>
        <taxon>Embryophyta</taxon>
        <taxon>Tracheophyta</taxon>
        <taxon>Spermatophyta</taxon>
        <taxon>Magnoliopsida</taxon>
        <taxon>eudicotyledons</taxon>
        <taxon>Gunneridae</taxon>
        <taxon>Pentapetalae</taxon>
        <taxon>asterids</taxon>
        <taxon>campanulids</taxon>
        <taxon>Asterales</taxon>
        <taxon>Asteraceae</taxon>
        <taxon>Asteroideae</taxon>
        <taxon>Heliantheae alliance</taxon>
        <taxon>Madieae</taxon>
        <taxon>Madiinae</taxon>
        <taxon>Deinandra</taxon>
    </lineage>
</organism>
<evidence type="ECO:0000313" key="2">
    <source>
        <dbReference type="EMBL" id="KAK9055799.1"/>
    </source>
</evidence>
<accession>A0AAP0GPL8</accession>
<dbReference type="EMBL" id="JBCNJP010000025">
    <property type="protein sequence ID" value="KAK9055799.1"/>
    <property type="molecule type" value="Genomic_DNA"/>
</dbReference>
<dbReference type="PANTHER" id="PTHR31672">
    <property type="entry name" value="BNACNNG10540D PROTEIN"/>
    <property type="match status" value="1"/>
</dbReference>
<reference evidence="2 3" key="1">
    <citation type="submission" date="2024-04" db="EMBL/GenBank/DDBJ databases">
        <title>The reference genome of an endangered Asteraceae, Deinandra increscens subsp. villosa, native to the Central Coast of California.</title>
        <authorList>
            <person name="Guilliams M."/>
            <person name="Hasenstab-Lehman K."/>
            <person name="Meyer R."/>
            <person name="Mcevoy S."/>
        </authorList>
    </citation>
    <scope>NUCLEOTIDE SEQUENCE [LARGE SCALE GENOMIC DNA]</scope>
    <source>
        <tissue evidence="2">Leaf</tissue>
    </source>
</reference>
<dbReference type="Pfam" id="PF00646">
    <property type="entry name" value="F-box"/>
    <property type="match status" value="1"/>
</dbReference>
<comment type="caution">
    <text evidence="2">The sequence shown here is derived from an EMBL/GenBank/DDBJ whole genome shotgun (WGS) entry which is preliminary data.</text>
</comment>
<dbReference type="Proteomes" id="UP001408789">
    <property type="component" value="Unassembled WGS sequence"/>
</dbReference>
<proteinExistence type="predicted"/>
<gene>
    <name evidence="2" type="ORF">SSX86_026884</name>
</gene>
<dbReference type="CDD" id="cd22157">
    <property type="entry name" value="F-box_AtFBW1-like"/>
    <property type="match status" value="1"/>
</dbReference>
<dbReference type="InterPro" id="IPR006527">
    <property type="entry name" value="F-box-assoc_dom_typ1"/>
</dbReference>
<dbReference type="Pfam" id="PF07734">
    <property type="entry name" value="FBA_1"/>
    <property type="match status" value="1"/>
</dbReference>
<dbReference type="InterPro" id="IPR017451">
    <property type="entry name" value="F-box-assoc_interact_dom"/>
</dbReference>
<dbReference type="PROSITE" id="PS50181">
    <property type="entry name" value="FBOX"/>
    <property type="match status" value="1"/>
</dbReference>
<dbReference type="AlphaFoldDB" id="A0AAP0GPL8"/>
<evidence type="ECO:0000313" key="3">
    <source>
        <dbReference type="Proteomes" id="UP001408789"/>
    </source>
</evidence>
<sequence>MADYIPFAIQGEIMKRLPPKSLMRFRSVSKPWKSLIDSRNFIADYSFNHPRQHHLLLSYLISELSEKKCVSFVDNNDDATFPLEKSPLPLPIPAQFKPVILGSSHGLFCLYFIIGENMRKRKAVLWNPSIRKSVAIAVPHPRESCLVIGFGVCPRTRDPKLVYINFGFNLLYNLPWKVKVYTLSSGAWRSISATSQPGNTVEVGTVQVLIDELICWPAIDISIDSSIASLEFRGYNLIVSFDLTTEKFTQVSLPDNLAHANNFDVVISKLKNSLVVLEVVREAGKQVYGVWMMERGAVTNTFKKLFTINSPDASIRGVLGFRKNNEPIFNRMCDDELMFQMGRYDHVYELDSEPADSPDGSREGFFIHRLHSEDISCVLIGGNGMSLTAHSYMETLLLLDR</sequence>
<feature type="domain" description="F-box" evidence="1">
    <location>
        <begin position="1"/>
        <end position="45"/>
    </location>
</feature>